<evidence type="ECO:0000256" key="5">
    <source>
        <dbReference type="ARBA" id="ARBA00022842"/>
    </source>
</evidence>
<proteinExistence type="inferred from homology"/>
<dbReference type="Proteomes" id="UP000712570">
    <property type="component" value="Unassembled WGS sequence"/>
</dbReference>
<organism evidence="11 12">
    <name type="scientific">Iodobacter violaceini</name>
    <dbReference type="NCBI Taxonomy" id="3044271"/>
    <lineage>
        <taxon>Bacteria</taxon>
        <taxon>Pseudomonadati</taxon>
        <taxon>Pseudomonadota</taxon>
        <taxon>Betaproteobacteria</taxon>
        <taxon>Neisseriales</taxon>
        <taxon>Chitinibacteraceae</taxon>
        <taxon>Iodobacter</taxon>
    </lineage>
</organism>
<sequence length="392" mass="44935">MASKHKIYYDGLPIGSIKTLAKTLSCTEARLIKISTDPSFFYTTFLKTVKNKNRELSEPNPELKLIQKRIVSRIFNHIKFPHYLHGGIKALDPRDFHSNAKAHSGAETAITLDIKNFFPSIKADQVENLFLHLFKFPPNVSSVMSKLTTLNNCIPQGAPTSSYISNLILTEKEYRIAAKLESQGFIYTRLIDDITISSKKELPEKKITQIITNIAGMLTHYNFELHPEKVHIYSRSNPEKLMVITGLWLNRGMPRIEKSRRLQISNDVIAIAKLATSSTGTSDASYHEKFNAASGKVALLQRFKHTEARRLRAILNEIQPTYNDYDKCKINKLAFRFLNKKTSKETIGYLKKFYQFQYRASIIKRTDPALAKRIQEKLNLNRPTSTKKAFYE</sequence>
<dbReference type="EMBL" id="JAAOLX010000002">
    <property type="protein sequence ID" value="NHQ85268.1"/>
    <property type="molecule type" value="Genomic_DNA"/>
</dbReference>
<protein>
    <recommendedName>
        <fullName evidence="1">RNA-directed DNA polymerase</fullName>
        <ecNumber evidence="1">2.7.7.49</ecNumber>
    </recommendedName>
</protein>
<evidence type="ECO:0000256" key="1">
    <source>
        <dbReference type="ARBA" id="ARBA00012493"/>
    </source>
</evidence>
<evidence type="ECO:0000256" key="3">
    <source>
        <dbReference type="ARBA" id="ARBA00022695"/>
    </source>
</evidence>
<evidence type="ECO:0000256" key="2">
    <source>
        <dbReference type="ARBA" id="ARBA00022679"/>
    </source>
</evidence>
<keyword evidence="4" id="KW-0479">Metal-binding</keyword>
<evidence type="ECO:0000256" key="6">
    <source>
        <dbReference type="ARBA" id="ARBA00022918"/>
    </source>
</evidence>
<dbReference type="PROSITE" id="PS50878">
    <property type="entry name" value="RT_POL"/>
    <property type="match status" value="1"/>
</dbReference>
<evidence type="ECO:0000256" key="7">
    <source>
        <dbReference type="ARBA" id="ARBA00023118"/>
    </source>
</evidence>
<evidence type="ECO:0000313" key="12">
    <source>
        <dbReference type="Proteomes" id="UP000712570"/>
    </source>
</evidence>
<name>A0ABX0KM10_9NEIS</name>
<keyword evidence="2" id="KW-0808">Transferase</keyword>
<dbReference type="InterPro" id="IPR051083">
    <property type="entry name" value="GrpII_Intron_Splice-Mob/Def"/>
</dbReference>
<comment type="caution">
    <text evidence="11">The sequence shown here is derived from an EMBL/GenBank/DDBJ whole genome shotgun (WGS) entry which is preliminary data.</text>
</comment>
<dbReference type="PANTHER" id="PTHR34047:SF7">
    <property type="entry name" value="RNA-DIRECTED DNA POLYMERASE"/>
    <property type="match status" value="1"/>
</dbReference>
<evidence type="ECO:0000259" key="10">
    <source>
        <dbReference type="PROSITE" id="PS50878"/>
    </source>
</evidence>
<dbReference type="PRINTS" id="PR00866">
    <property type="entry name" value="RNADNAPOLMS"/>
</dbReference>
<keyword evidence="3" id="KW-0548">Nucleotidyltransferase</keyword>
<evidence type="ECO:0000256" key="9">
    <source>
        <dbReference type="ARBA" id="ARBA00048173"/>
    </source>
</evidence>
<evidence type="ECO:0000256" key="8">
    <source>
        <dbReference type="ARBA" id="ARBA00034120"/>
    </source>
</evidence>
<dbReference type="GO" id="GO:0003964">
    <property type="term" value="F:RNA-directed DNA polymerase activity"/>
    <property type="evidence" value="ECO:0007669"/>
    <property type="project" value="UniProtKB-KW"/>
</dbReference>
<dbReference type="InterPro" id="IPR043502">
    <property type="entry name" value="DNA/RNA_pol_sf"/>
</dbReference>
<comment type="similarity">
    <text evidence="8">Belongs to the bacterial reverse transcriptase family.</text>
</comment>
<keyword evidence="7" id="KW-0051">Antiviral defense</keyword>
<evidence type="ECO:0000313" key="11">
    <source>
        <dbReference type="EMBL" id="NHQ85268.1"/>
    </source>
</evidence>
<dbReference type="SUPFAM" id="SSF56672">
    <property type="entry name" value="DNA/RNA polymerases"/>
    <property type="match status" value="1"/>
</dbReference>
<gene>
    <name evidence="11" type="ORF">HA050_03975</name>
</gene>
<dbReference type="PANTHER" id="PTHR34047">
    <property type="entry name" value="NUCLEAR INTRON MATURASE 1, MITOCHONDRIAL-RELATED"/>
    <property type="match status" value="1"/>
</dbReference>
<dbReference type="EC" id="2.7.7.49" evidence="1"/>
<comment type="catalytic activity">
    <reaction evidence="9">
        <text>DNA(n) + a 2'-deoxyribonucleoside 5'-triphosphate = DNA(n+1) + diphosphate</text>
        <dbReference type="Rhea" id="RHEA:22508"/>
        <dbReference type="Rhea" id="RHEA-COMP:17339"/>
        <dbReference type="Rhea" id="RHEA-COMP:17340"/>
        <dbReference type="ChEBI" id="CHEBI:33019"/>
        <dbReference type="ChEBI" id="CHEBI:61560"/>
        <dbReference type="ChEBI" id="CHEBI:173112"/>
        <dbReference type="EC" id="2.7.7.49"/>
    </reaction>
</comment>
<keyword evidence="6 11" id="KW-0695">RNA-directed DNA polymerase</keyword>
<dbReference type="Pfam" id="PF00078">
    <property type="entry name" value="RVT_1"/>
    <property type="match status" value="1"/>
</dbReference>
<dbReference type="RefSeq" id="WP_166822383.1">
    <property type="nucleotide sequence ID" value="NZ_JAAOLX010000002.1"/>
</dbReference>
<dbReference type="InterPro" id="IPR000123">
    <property type="entry name" value="Reverse_transcriptase_msDNA"/>
</dbReference>
<feature type="domain" description="Reverse transcriptase" evidence="10">
    <location>
        <begin position="1"/>
        <end position="249"/>
    </location>
</feature>
<keyword evidence="5" id="KW-0460">Magnesium</keyword>
<keyword evidence="12" id="KW-1185">Reference proteome</keyword>
<accession>A0ABX0KM10</accession>
<dbReference type="InterPro" id="IPR000477">
    <property type="entry name" value="RT_dom"/>
</dbReference>
<evidence type="ECO:0000256" key="4">
    <source>
        <dbReference type="ARBA" id="ARBA00022723"/>
    </source>
</evidence>
<reference evidence="11 12" key="1">
    <citation type="submission" date="2020-03" db="EMBL/GenBank/DDBJ databases">
        <title>Draft genome sequence of environmentally isolated violet-colored cultures.</title>
        <authorList>
            <person name="Wilson H.S."/>
        </authorList>
    </citation>
    <scope>NUCLEOTIDE SEQUENCE [LARGE SCALE GENOMIC DNA]</scope>
    <source>
        <strain evidence="11 12">HSC-16F04</strain>
    </source>
</reference>
<dbReference type="CDD" id="cd03487">
    <property type="entry name" value="RT_Bac_retron_II"/>
    <property type="match status" value="1"/>
</dbReference>